<evidence type="ECO:0000313" key="7">
    <source>
        <dbReference type="Proteomes" id="UP000007820"/>
    </source>
</evidence>
<dbReference type="InterPro" id="IPR009057">
    <property type="entry name" value="Homeodomain-like_sf"/>
</dbReference>
<keyword evidence="3" id="KW-0804">Transcription</keyword>
<keyword evidence="2 5" id="KW-0238">DNA-binding</keyword>
<dbReference type="PROSITE" id="PS01124">
    <property type="entry name" value="HTH_ARAC_FAMILY_2"/>
    <property type="match status" value="1"/>
</dbReference>
<dbReference type="SMART" id="SM00342">
    <property type="entry name" value="HTH_ARAC"/>
    <property type="match status" value="1"/>
</dbReference>
<evidence type="ECO:0000256" key="1">
    <source>
        <dbReference type="ARBA" id="ARBA00023015"/>
    </source>
</evidence>
<name>F9D3P8_PREDD</name>
<accession>F9D3P8</accession>
<dbReference type="HOGENOM" id="CLU_000445_88_2_10"/>
<dbReference type="Proteomes" id="UP000010862">
    <property type="component" value="Chromosome 1"/>
</dbReference>
<dbReference type="Proteomes" id="UP000007820">
    <property type="component" value="Unassembled WGS sequence"/>
</dbReference>
<keyword evidence="1" id="KW-0805">Transcription regulation</keyword>
<dbReference type="eggNOG" id="COG2169">
    <property type="taxonomic scope" value="Bacteria"/>
</dbReference>
<dbReference type="Pfam" id="PF12833">
    <property type="entry name" value="HTH_18"/>
    <property type="match status" value="1"/>
</dbReference>
<dbReference type="AlphaFoldDB" id="F9D3P8"/>
<protein>
    <submittedName>
        <fullName evidence="5">DNA-binding domain-containing protein, AraC-type</fullName>
    </submittedName>
</protein>
<dbReference type="PANTHER" id="PTHR43280:SF32">
    <property type="entry name" value="TRANSCRIPTIONAL REGULATORY PROTEIN"/>
    <property type="match status" value="1"/>
</dbReference>
<evidence type="ECO:0000256" key="3">
    <source>
        <dbReference type="ARBA" id="ARBA00023163"/>
    </source>
</evidence>
<evidence type="ECO:0000313" key="8">
    <source>
        <dbReference type="Proteomes" id="UP000010862"/>
    </source>
</evidence>
<gene>
    <name evidence="5" type="ordered locus">Prede_0086</name>
    <name evidence="6" type="ORF">HMPREF9136_1476</name>
</gene>
<dbReference type="GO" id="GO:0043565">
    <property type="term" value="F:sequence-specific DNA binding"/>
    <property type="evidence" value="ECO:0007669"/>
    <property type="project" value="InterPro"/>
</dbReference>
<evidence type="ECO:0000313" key="6">
    <source>
        <dbReference type="EMBL" id="EGQ14333.1"/>
    </source>
</evidence>
<dbReference type="OrthoDB" id="1372329at2"/>
<feature type="domain" description="HTH araC/xylS-type" evidence="4">
    <location>
        <begin position="199"/>
        <end position="297"/>
    </location>
</feature>
<organism evidence="6 7">
    <name type="scientific">Prevotella dentalis (strain ATCC 49559 / DSM 3688 / JCM 13448 / NCTC 12043 / ES 2772)</name>
    <name type="common">Mitsuokella dentalis</name>
    <dbReference type="NCBI Taxonomy" id="908937"/>
    <lineage>
        <taxon>Bacteria</taxon>
        <taxon>Pseudomonadati</taxon>
        <taxon>Bacteroidota</taxon>
        <taxon>Bacteroidia</taxon>
        <taxon>Bacteroidales</taxon>
        <taxon>Prevotellaceae</taxon>
        <taxon>Prevotella</taxon>
    </lineage>
</organism>
<dbReference type="SUPFAM" id="SSF46689">
    <property type="entry name" value="Homeodomain-like"/>
    <property type="match status" value="1"/>
</dbReference>
<dbReference type="EMBL" id="AFPW01000022">
    <property type="protein sequence ID" value="EGQ14333.1"/>
    <property type="molecule type" value="Genomic_DNA"/>
</dbReference>
<dbReference type="EMBL" id="CP003368">
    <property type="protein sequence ID" value="AGB27485.1"/>
    <property type="molecule type" value="Genomic_DNA"/>
</dbReference>
<reference evidence="8" key="3">
    <citation type="submission" date="2012-02" db="EMBL/GenBank/DDBJ databases">
        <title>Complete sequence of chromosome 1 of Prevotella dentalis DSM 3688.</title>
        <authorList>
            <person name="Lucas S."/>
            <person name="Copeland A."/>
            <person name="Lapidus A."/>
            <person name="Glavina del Rio T."/>
            <person name="Dalin E."/>
            <person name="Tice H."/>
            <person name="Bruce D."/>
            <person name="Goodwin L."/>
            <person name="Pitluck S."/>
            <person name="Peters L."/>
            <person name="Mikhailova N."/>
            <person name="Chertkov O."/>
            <person name="Kyrpides N."/>
            <person name="Mavromatis K."/>
            <person name="Ivanova N."/>
            <person name="Brettin T."/>
            <person name="Detter J.C."/>
            <person name="Han C."/>
            <person name="Larimer F."/>
            <person name="Land M."/>
            <person name="Hauser L."/>
            <person name="Markowitz V."/>
            <person name="Cheng J.-F."/>
            <person name="Hugenholtz P."/>
            <person name="Woyke T."/>
            <person name="Wu D."/>
            <person name="Gronow S."/>
            <person name="Wellnitz S."/>
            <person name="Brambilla E."/>
            <person name="Klenk H.-P."/>
            <person name="Eisen J.A."/>
        </authorList>
    </citation>
    <scope>NUCLEOTIDE SEQUENCE [LARGE SCALE GENOMIC DNA]</scope>
    <source>
        <strain evidence="8">ATCC 49559 / DSM 3688 / JCM 13448 / NCTC 12043 / ES 2772</strain>
    </source>
</reference>
<evidence type="ECO:0000259" key="4">
    <source>
        <dbReference type="PROSITE" id="PS01124"/>
    </source>
</evidence>
<dbReference type="InterPro" id="IPR018060">
    <property type="entry name" value="HTH_AraC"/>
</dbReference>
<evidence type="ECO:0000256" key="2">
    <source>
        <dbReference type="ARBA" id="ARBA00023125"/>
    </source>
</evidence>
<sequence length="304" mass="35107">MTGKMTNQTELKEITVESTRIASNGSYIDDDLTLVDDIARLPFPQEPRRVRALILALCTSGSMEYSVDTIKHTVFAGDIIIINSGQVTDDYHKSPDCTGIALVISDQFFYEVLSGVHEISYLFTFSRTHPVFHLTEEEMQNTGNYFHLIKRKVDDTGHRFRRDTVRSLIQALIYDTGDTISRIQATSQTLGTRAEHIYIEFMRLVEQEFYHERRVGWYARQLSITAKYLSETVKQVSHQTPNEWIDYYVVLELRTLLRSTTKSIKEITEMMHFPNQSFLGKYFKEHVGVSPSVFRKKPLKTLSA</sequence>
<dbReference type="STRING" id="908937.Prede_0086"/>
<keyword evidence="8" id="KW-1185">Reference proteome</keyword>
<reference evidence="5" key="2">
    <citation type="submission" date="2012-02" db="EMBL/GenBank/DDBJ databases">
        <title>Complete sequence of chromosome 1 of Prevotella dentalis DSM 3688.</title>
        <authorList>
            <consortium name="US DOE Joint Genome Institute (JGI-PGF)"/>
            <person name="Lucas S."/>
            <person name="Copeland A."/>
            <person name="Lapidus A."/>
            <person name="Glavina del Rio T."/>
            <person name="Dalin E."/>
            <person name="Tice H."/>
            <person name="Bruce D."/>
            <person name="Goodwin L."/>
            <person name="Pitluck S."/>
            <person name="Peters L."/>
            <person name="Mikhailova N."/>
            <person name="Chertkov O."/>
            <person name="Kyrpides N."/>
            <person name="Mavromatis K."/>
            <person name="Ivanova N."/>
            <person name="Brettin T."/>
            <person name="Detter J.C."/>
            <person name="Han C."/>
            <person name="Larimer F."/>
            <person name="Land M."/>
            <person name="Hauser L."/>
            <person name="Markowitz V."/>
            <person name="Cheng J.-F."/>
            <person name="Hugenholtz P."/>
            <person name="Woyke T."/>
            <person name="Wu D."/>
            <person name="Gronow S."/>
            <person name="Wellnitz S."/>
            <person name="Brambilla E."/>
            <person name="Klenk H.-P."/>
            <person name="Eisen J.A."/>
        </authorList>
    </citation>
    <scope>NUCLEOTIDE SEQUENCE</scope>
    <source>
        <strain evidence="5">DSM 3688</strain>
    </source>
</reference>
<reference evidence="6 7" key="1">
    <citation type="submission" date="2011-04" db="EMBL/GenBank/DDBJ databases">
        <authorList>
            <person name="Muzny D."/>
            <person name="Qin X."/>
            <person name="Deng J."/>
            <person name="Jiang H."/>
            <person name="Liu Y."/>
            <person name="Qu J."/>
            <person name="Song X.-Z."/>
            <person name="Zhang L."/>
            <person name="Thornton R."/>
            <person name="Coyle M."/>
            <person name="Francisco L."/>
            <person name="Jackson L."/>
            <person name="Javaid M."/>
            <person name="Korchina V."/>
            <person name="Kovar C."/>
            <person name="Mata R."/>
            <person name="Mathew T."/>
            <person name="Ngo R."/>
            <person name="Nguyen L."/>
            <person name="Nguyen N."/>
            <person name="Okwuonu G."/>
            <person name="Ongeri F."/>
            <person name="Pham C."/>
            <person name="Simmons D."/>
            <person name="Wilczek-Boney K."/>
            <person name="Hale W."/>
            <person name="Jakkamsetti A."/>
            <person name="Pham P."/>
            <person name="Ruth R."/>
            <person name="San Lucas F."/>
            <person name="Warren J."/>
            <person name="Zhang J."/>
            <person name="Zhao Z."/>
            <person name="Zhou C."/>
            <person name="Zhu D."/>
            <person name="Lee S."/>
            <person name="Bess C."/>
            <person name="Blankenburg K."/>
            <person name="Forbes L."/>
            <person name="Fu Q."/>
            <person name="Gubbala S."/>
            <person name="Hirani K."/>
            <person name="Jayaseelan J.C."/>
            <person name="Lara F."/>
            <person name="Munidasa M."/>
            <person name="Palculict T."/>
            <person name="Patil S."/>
            <person name="Pu L.-L."/>
            <person name="Saada N."/>
            <person name="Tang L."/>
            <person name="Weissenberger G."/>
            <person name="Zhu Y."/>
            <person name="Hemphill L."/>
            <person name="Shang Y."/>
            <person name="Youmans B."/>
            <person name="Ayvaz T."/>
            <person name="Ross M."/>
            <person name="Santibanez J."/>
            <person name="Aqrawi P."/>
            <person name="Gross S."/>
            <person name="Joshi V."/>
            <person name="Fowler G."/>
            <person name="Nazareth L."/>
            <person name="Reid J."/>
            <person name="Worley K."/>
            <person name="Petrosino J."/>
            <person name="Highlander S."/>
            <person name="Gibbs R."/>
        </authorList>
    </citation>
    <scope>NUCLEOTIDE SEQUENCE [LARGE SCALE GENOMIC DNA]</scope>
    <source>
        <strain evidence="6 7">DSM 3688</strain>
    </source>
</reference>
<evidence type="ECO:0000313" key="5">
    <source>
        <dbReference type="EMBL" id="AGB27485.1"/>
    </source>
</evidence>
<dbReference type="PATRIC" id="fig|908937.9.peg.93"/>
<dbReference type="GO" id="GO:0003700">
    <property type="term" value="F:DNA-binding transcription factor activity"/>
    <property type="evidence" value="ECO:0007669"/>
    <property type="project" value="InterPro"/>
</dbReference>
<proteinExistence type="predicted"/>
<dbReference type="PANTHER" id="PTHR43280">
    <property type="entry name" value="ARAC-FAMILY TRANSCRIPTIONAL REGULATOR"/>
    <property type="match status" value="1"/>
</dbReference>
<dbReference type="KEGG" id="pdt:Prede_0086"/>
<dbReference type="Gene3D" id="1.10.10.60">
    <property type="entry name" value="Homeodomain-like"/>
    <property type="match status" value="1"/>
</dbReference>